<feature type="signal peptide" evidence="1">
    <location>
        <begin position="1"/>
        <end position="29"/>
    </location>
</feature>
<reference evidence="3" key="1">
    <citation type="submission" date="2023-06" db="EMBL/GenBank/DDBJ databases">
        <title>Genome-scale phylogeny and comparative genomics of the fungal order Sordariales.</title>
        <authorList>
            <consortium name="Lawrence Berkeley National Laboratory"/>
            <person name="Hensen N."/>
            <person name="Bonometti L."/>
            <person name="Westerberg I."/>
            <person name="Brannstrom I.O."/>
            <person name="Guillou S."/>
            <person name="Cros-Aarteil S."/>
            <person name="Calhoun S."/>
            <person name="Haridas S."/>
            <person name="Kuo A."/>
            <person name="Mondo S."/>
            <person name="Pangilinan J."/>
            <person name="Riley R."/>
            <person name="Labutti K."/>
            <person name="Andreopoulos B."/>
            <person name="Lipzen A."/>
            <person name="Chen C."/>
            <person name="Yanf M."/>
            <person name="Daum C."/>
            <person name="Ng V."/>
            <person name="Clum A."/>
            <person name="Steindorff A."/>
            <person name="Ohm R."/>
            <person name="Martin F."/>
            <person name="Silar P."/>
            <person name="Natvig D."/>
            <person name="Lalanne C."/>
            <person name="Gautier V."/>
            <person name="Ament-Velasquez S.L."/>
            <person name="Kruys A."/>
            <person name="Hutchinson M.I."/>
            <person name="Powell A.J."/>
            <person name="Barry K."/>
            <person name="Miller A.N."/>
            <person name="Grigoriev I.V."/>
            <person name="Debuchy R."/>
            <person name="Gladieux P."/>
            <person name="Thoren M.H."/>
            <person name="Johannesson H."/>
        </authorList>
    </citation>
    <scope>NUCLEOTIDE SEQUENCE</scope>
    <source>
        <strain evidence="3">SMH2532-1</strain>
    </source>
</reference>
<protein>
    <recommendedName>
        <fullName evidence="2">WIF domain-containing protein</fullName>
    </recommendedName>
</protein>
<dbReference type="Proteomes" id="UP001174936">
    <property type="component" value="Unassembled WGS sequence"/>
</dbReference>
<dbReference type="AlphaFoldDB" id="A0AA40D0B4"/>
<feature type="chain" id="PRO_5041270375" description="WIF domain-containing protein" evidence="1">
    <location>
        <begin position="30"/>
        <end position="190"/>
    </location>
</feature>
<evidence type="ECO:0000313" key="3">
    <source>
        <dbReference type="EMBL" id="KAK0655853.1"/>
    </source>
</evidence>
<accession>A0AA40D0B4</accession>
<feature type="domain" description="WIF" evidence="2">
    <location>
        <begin position="113"/>
        <end position="190"/>
    </location>
</feature>
<evidence type="ECO:0000313" key="4">
    <source>
        <dbReference type="Proteomes" id="UP001174936"/>
    </source>
</evidence>
<keyword evidence="4" id="KW-1185">Reference proteome</keyword>
<keyword evidence="1" id="KW-0732">Signal</keyword>
<evidence type="ECO:0000256" key="1">
    <source>
        <dbReference type="SAM" id="SignalP"/>
    </source>
</evidence>
<sequence>MKSSLIRSLLVSIFLVALNLVLTAAPVSASPVPQLLQGRDVEPVPSTVPLLPIPAAALTELEAKIRDRARLLAGKLKVERASLVQQHRKELGVANAKNQAEVDGIVNGADFPLGLSDDQTRKLVALDTPYEMEANQMLGRHIREKNELLKAQQDEVDKLKSEWKAVTGGKKELEVAGLEIPRQQTLRNPF</sequence>
<evidence type="ECO:0000259" key="2">
    <source>
        <dbReference type="PROSITE" id="PS50814"/>
    </source>
</evidence>
<proteinExistence type="predicted"/>
<dbReference type="PROSITE" id="PS50814">
    <property type="entry name" value="WIF"/>
    <property type="match status" value="1"/>
</dbReference>
<dbReference type="InterPro" id="IPR003306">
    <property type="entry name" value="WIF"/>
</dbReference>
<organism evidence="3 4">
    <name type="scientific">Cercophora newfieldiana</name>
    <dbReference type="NCBI Taxonomy" id="92897"/>
    <lineage>
        <taxon>Eukaryota</taxon>
        <taxon>Fungi</taxon>
        <taxon>Dikarya</taxon>
        <taxon>Ascomycota</taxon>
        <taxon>Pezizomycotina</taxon>
        <taxon>Sordariomycetes</taxon>
        <taxon>Sordariomycetidae</taxon>
        <taxon>Sordariales</taxon>
        <taxon>Lasiosphaeriaceae</taxon>
        <taxon>Cercophora</taxon>
    </lineage>
</organism>
<gene>
    <name evidence="3" type="ORF">B0T16DRAFT_384652</name>
</gene>
<dbReference type="EMBL" id="JAULSV010000001">
    <property type="protein sequence ID" value="KAK0655853.1"/>
    <property type="molecule type" value="Genomic_DNA"/>
</dbReference>
<comment type="caution">
    <text evidence="3">The sequence shown here is derived from an EMBL/GenBank/DDBJ whole genome shotgun (WGS) entry which is preliminary data.</text>
</comment>
<name>A0AA40D0B4_9PEZI</name>